<protein>
    <submittedName>
        <fullName evidence="10">Bone morphogenetic protein 7</fullName>
    </submittedName>
</protein>
<dbReference type="EMBL" id="UYJE01005475">
    <property type="protein sequence ID" value="VDI37598.1"/>
    <property type="molecule type" value="Genomic_DNA"/>
</dbReference>
<dbReference type="GO" id="GO:0005615">
    <property type="term" value="C:extracellular space"/>
    <property type="evidence" value="ECO:0007669"/>
    <property type="project" value="TreeGrafter"/>
</dbReference>
<gene>
    <name evidence="10" type="ORF">MGAL_10B067626</name>
</gene>
<name>A0A8B6ENF3_MYTGA</name>
<dbReference type="PRINTS" id="PR00669">
    <property type="entry name" value="INHIBINA"/>
</dbReference>
<dbReference type="CDD" id="cd13761">
    <property type="entry name" value="TGF_beta_BMP5_like"/>
    <property type="match status" value="1"/>
</dbReference>
<comment type="similarity">
    <text evidence="2 8">Belongs to the TGF-beta family.</text>
</comment>
<keyword evidence="6" id="KW-1015">Disulfide bond</keyword>
<evidence type="ECO:0000259" key="9">
    <source>
        <dbReference type="PROSITE" id="PS51362"/>
    </source>
</evidence>
<dbReference type="AlphaFoldDB" id="A0A8B6ENF3"/>
<keyword evidence="4" id="KW-0732">Signal</keyword>
<dbReference type="OrthoDB" id="5987191at2759"/>
<comment type="subcellular location">
    <subcellularLocation>
        <location evidence="1">Secreted</location>
    </subcellularLocation>
</comment>
<comment type="caution">
    <text evidence="10">The sequence shown here is derived from an EMBL/GenBank/DDBJ whole genome shotgun (WGS) entry which is preliminary data.</text>
</comment>
<evidence type="ECO:0000256" key="7">
    <source>
        <dbReference type="ARBA" id="ARBA00023180"/>
    </source>
</evidence>
<dbReference type="Pfam" id="PF00019">
    <property type="entry name" value="TGF_beta"/>
    <property type="match status" value="1"/>
</dbReference>
<accession>A0A8B6ENF3</accession>
<dbReference type="Proteomes" id="UP000596742">
    <property type="component" value="Unassembled WGS sequence"/>
</dbReference>
<dbReference type="InterPro" id="IPR017948">
    <property type="entry name" value="TGFb_CS"/>
</dbReference>
<evidence type="ECO:0000256" key="4">
    <source>
        <dbReference type="ARBA" id="ARBA00022729"/>
    </source>
</evidence>
<evidence type="ECO:0000256" key="6">
    <source>
        <dbReference type="ARBA" id="ARBA00023157"/>
    </source>
</evidence>
<evidence type="ECO:0000313" key="11">
    <source>
        <dbReference type="Proteomes" id="UP000596742"/>
    </source>
</evidence>
<dbReference type="GO" id="GO:0008083">
    <property type="term" value="F:growth factor activity"/>
    <property type="evidence" value="ECO:0007669"/>
    <property type="project" value="UniProtKB-KW"/>
</dbReference>
<evidence type="ECO:0000256" key="5">
    <source>
        <dbReference type="ARBA" id="ARBA00023030"/>
    </source>
</evidence>
<keyword evidence="7" id="KW-0325">Glycoprotein</keyword>
<evidence type="ECO:0000313" key="10">
    <source>
        <dbReference type="EMBL" id="VDI37598.1"/>
    </source>
</evidence>
<evidence type="ECO:0000256" key="8">
    <source>
        <dbReference type="RuleBase" id="RU000354"/>
    </source>
</evidence>
<dbReference type="InterPro" id="IPR001111">
    <property type="entry name" value="TGF-b_propeptide"/>
</dbReference>
<dbReference type="GO" id="GO:0005125">
    <property type="term" value="F:cytokine activity"/>
    <property type="evidence" value="ECO:0007669"/>
    <property type="project" value="TreeGrafter"/>
</dbReference>
<evidence type="ECO:0000256" key="1">
    <source>
        <dbReference type="ARBA" id="ARBA00004613"/>
    </source>
</evidence>
<dbReference type="Gene3D" id="2.60.120.970">
    <property type="match status" value="1"/>
</dbReference>
<evidence type="ECO:0000256" key="3">
    <source>
        <dbReference type="ARBA" id="ARBA00022525"/>
    </source>
</evidence>
<keyword evidence="5 8" id="KW-0339">Growth factor</keyword>
<organism evidence="10 11">
    <name type="scientific">Mytilus galloprovincialis</name>
    <name type="common">Mediterranean mussel</name>
    <dbReference type="NCBI Taxonomy" id="29158"/>
    <lineage>
        <taxon>Eukaryota</taxon>
        <taxon>Metazoa</taxon>
        <taxon>Spiralia</taxon>
        <taxon>Lophotrochozoa</taxon>
        <taxon>Mollusca</taxon>
        <taxon>Bivalvia</taxon>
        <taxon>Autobranchia</taxon>
        <taxon>Pteriomorphia</taxon>
        <taxon>Mytilida</taxon>
        <taxon>Mytiloidea</taxon>
        <taxon>Mytilidae</taxon>
        <taxon>Mytilinae</taxon>
        <taxon>Mytilus</taxon>
    </lineage>
</organism>
<sequence length="432" mass="49596">MGRMSVQVNRYTFNMVVNLHISIVVVLLICCVDDIVCWSSGYYIDNGVDQTEKLHEINPRSKRELQQEILTLLGLHHRPKPKVHTNDYSAPRFMLDLYNTIAGADGILLDDTPSFRIAGNISIGDIIEPIQGADVIMSFVNRAKKVPHLRHEKDRTFFFDFSEVTVEEKVVKAELRLFKDKAKKWKSNDFQIQIYMIKQGPDPEDKYLESVGNVTTKADHVGWLTLDLTKAAELWTRYPTANLGLYMKIKFIRKGSEVDPDKFGIVGHRGAKNRQPFLTGFFKASQKVNLRKTRAAERYKRQAMQDMSADEPETPAYRYARYPRRIRRWPCQRKQMFVKFKDLGWQSWIIAPDGFQAFYCEGECQFPLAAHMNATNHAIVQTLVHLMNPKQAPSPGCAPTKLGAQSVLYFDDNLNVVLQKFPMMIVKSCGCH</sequence>
<dbReference type="PROSITE" id="PS51362">
    <property type="entry name" value="TGF_BETA_2"/>
    <property type="match status" value="1"/>
</dbReference>
<keyword evidence="11" id="KW-1185">Reference proteome</keyword>
<feature type="domain" description="TGF-beta family profile" evidence="9">
    <location>
        <begin position="298"/>
        <end position="432"/>
    </location>
</feature>
<dbReference type="PANTHER" id="PTHR11848">
    <property type="entry name" value="TGF-BETA FAMILY"/>
    <property type="match status" value="1"/>
</dbReference>
<proteinExistence type="inferred from homology"/>
<dbReference type="FunFam" id="2.10.90.10:FF:000001">
    <property type="entry name" value="Bone morphogenetic protein 4"/>
    <property type="match status" value="1"/>
</dbReference>
<dbReference type="InterPro" id="IPR015615">
    <property type="entry name" value="TGF-beta-rel"/>
</dbReference>
<dbReference type="PANTHER" id="PTHR11848:SF310">
    <property type="entry name" value="PROTEIN 60A-RELATED"/>
    <property type="match status" value="1"/>
</dbReference>
<dbReference type="InterPro" id="IPR001839">
    <property type="entry name" value="TGF-b_C"/>
</dbReference>
<evidence type="ECO:0000256" key="2">
    <source>
        <dbReference type="ARBA" id="ARBA00006656"/>
    </source>
</evidence>
<reference evidence="10" key="1">
    <citation type="submission" date="2018-11" db="EMBL/GenBank/DDBJ databases">
        <authorList>
            <person name="Alioto T."/>
            <person name="Alioto T."/>
        </authorList>
    </citation>
    <scope>NUCLEOTIDE SEQUENCE</scope>
</reference>
<dbReference type="SUPFAM" id="SSF57501">
    <property type="entry name" value="Cystine-knot cytokines"/>
    <property type="match status" value="1"/>
</dbReference>
<keyword evidence="3" id="KW-0964">Secreted</keyword>
<dbReference type="SMART" id="SM00204">
    <property type="entry name" value="TGFB"/>
    <property type="match status" value="1"/>
</dbReference>
<dbReference type="InterPro" id="IPR029034">
    <property type="entry name" value="Cystine-knot_cytokine"/>
</dbReference>
<dbReference type="PROSITE" id="PS00250">
    <property type="entry name" value="TGF_BETA_1"/>
    <property type="match status" value="1"/>
</dbReference>
<dbReference type="Pfam" id="PF00688">
    <property type="entry name" value="TGFb_propeptide"/>
    <property type="match status" value="1"/>
</dbReference>
<dbReference type="Gene3D" id="2.10.90.10">
    <property type="entry name" value="Cystine-knot cytokines"/>
    <property type="match status" value="1"/>
</dbReference>